<dbReference type="Proteomes" id="UP000694843">
    <property type="component" value="Unplaced"/>
</dbReference>
<gene>
    <name evidence="2 3" type="primary">LOC108672459</name>
</gene>
<keyword evidence="1" id="KW-1185">Reference proteome</keyword>
<protein>
    <submittedName>
        <fullName evidence="2 3">Uncharacterized protein LOC108672459</fullName>
    </submittedName>
</protein>
<dbReference type="KEGG" id="hazt:108672459"/>
<dbReference type="PANTHER" id="PTHR14787">
    <property type="entry name" value="C10ORF188 FAMILY MEMBER"/>
    <property type="match status" value="1"/>
</dbReference>
<organism evidence="1 2">
    <name type="scientific">Hyalella azteca</name>
    <name type="common">Amphipod</name>
    <dbReference type="NCBI Taxonomy" id="294128"/>
    <lineage>
        <taxon>Eukaryota</taxon>
        <taxon>Metazoa</taxon>
        <taxon>Ecdysozoa</taxon>
        <taxon>Arthropoda</taxon>
        <taxon>Crustacea</taxon>
        <taxon>Multicrustacea</taxon>
        <taxon>Malacostraca</taxon>
        <taxon>Eumalacostraca</taxon>
        <taxon>Peracarida</taxon>
        <taxon>Amphipoda</taxon>
        <taxon>Senticaudata</taxon>
        <taxon>Talitrida</taxon>
        <taxon>Talitroidea</taxon>
        <taxon>Hyalellidae</taxon>
        <taxon>Hyalella</taxon>
    </lineage>
</organism>
<dbReference type="AlphaFoldDB" id="A0A8B7NPK1"/>
<evidence type="ECO:0000313" key="3">
    <source>
        <dbReference type="RefSeq" id="XP_047738754.1"/>
    </source>
</evidence>
<reference evidence="2 3" key="1">
    <citation type="submission" date="2025-04" db="UniProtKB">
        <authorList>
            <consortium name="RefSeq"/>
        </authorList>
    </citation>
    <scope>IDENTIFICATION</scope>
    <source>
        <tissue evidence="2 3">Whole organism</tissue>
    </source>
</reference>
<dbReference type="InterPro" id="IPR028043">
    <property type="entry name" value="PAAT-like"/>
</dbReference>
<dbReference type="GeneID" id="108672459"/>
<dbReference type="OrthoDB" id="6351788at2759"/>
<dbReference type="PANTHER" id="PTHR14787:SF1">
    <property type="entry name" value="ATPASE PAAT"/>
    <property type="match status" value="1"/>
</dbReference>
<evidence type="ECO:0000313" key="1">
    <source>
        <dbReference type="Proteomes" id="UP000694843"/>
    </source>
</evidence>
<proteinExistence type="predicted"/>
<dbReference type="RefSeq" id="XP_018015613.1">
    <property type="nucleotide sequence ID" value="XM_018160124.2"/>
</dbReference>
<accession>A0A8B7NPK1</accession>
<sequence length="538" mass="58108">MTMKLSSSWQTADGFIIDNGFQVCTDVPAALPDLLLEEKSFVLMPDDKTASPCSLVLQCGDAAAVSSVTLVSESRLVEVFIGDYGEYYTSIKSSIMEKFHDSIICRTDIKLEKPCTKVKLLLKNNYDDTSVMIYGVFAQVQEVSSGNAHQNSAGRFSSRQLSSLVAERNLHLSDKALSLKKLVELYNDNLENNSATSLSSFIPLMGMGLSLGRAPDNGCSQVAGQSIKSVPNVKWNCKETSNENLHDAARGNNNHMHSNNSHSIFGSERQSRLISNGNTDNKENVITAVDGLKNLNKDDLLEMFSQNLNFKNLVGMKVPSPGAGHVKFNKDFASAEDRCSQLMGVNNSTMKLEQLDVVNGVLVSESGRDASFSTSMKAPFVSSEIAVSSPTTTNNIALPTGSQVSVVSSNSSSYQCPVTVSSVPHTNTSPAVTANKENTRAACEQSSLAAHKGPSEGIPLSESAAATFAPAVCGCGRLQQIINERLDKLESRLEDLFETKLQNFVDARLSSFEARLEQIVAEKLRPSADPEIILGHDS</sequence>
<dbReference type="Pfam" id="PF14958">
    <property type="entry name" value="PAAT-like"/>
    <property type="match status" value="1"/>
</dbReference>
<evidence type="ECO:0000313" key="2">
    <source>
        <dbReference type="RefSeq" id="XP_018015613.1"/>
    </source>
</evidence>
<dbReference type="RefSeq" id="XP_047738754.1">
    <property type="nucleotide sequence ID" value="XM_047882798.1"/>
</dbReference>
<name>A0A8B7NPK1_HYAAZ</name>